<evidence type="ECO:0000313" key="5">
    <source>
        <dbReference type="Proteomes" id="UP001596523"/>
    </source>
</evidence>
<dbReference type="InterPro" id="IPR042070">
    <property type="entry name" value="PucR_C-HTH_sf"/>
</dbReference>
<dbReference type="Pfam" id="PF14361">
    <property type="entry name" value="RsbRD_N"/>
    <property type="match status" value="1"/>
</dbReference>
<feature type="domain" description="RsbT co-antagonist protein RsbRD N-terminal" evidence="3">
    <location>
        <begin position="129"/>
        <end position="220"/>
    </location>
</feature>
<dbReference type="InterPro" id="IPR025736">
    <property type="entry name" value="PucR_C-HTH_dom"/>
</dbReference>
<dbReference type="EMBL" id="JBHTCF010000001">
    <property type="protein sequence ID" value="MFC7302617.1"/>
    <property type="molecule type" value="Genomic_DNA"/>
</dbReference>
<evidence type="ECO:0000259" key="3">
    <source>
        <dbReference type="Pfam" id="PF14361"/>
    </source>
</evidence>
<evidence type="ECO:0000256" key="1">
    <source>
        <dbReference type="SAM" id="MobiDB-lite"/>
    </source>
</evidence>
<dbReference type="InterPro" id="IPR051448">
    <property type="entry name" value="CdaR-like_regulators"/>
</dbReference>
<protein>
    <submittedName>
        <fullName evidence="4">PucR family transcriptional regulator</fullName>
    </submittedName>
</protein>
<name>A0ABW2JAR1_9ACTN</name>
<dbReference type="PANTHER" id="PTHR33744">
    <property type="entry name" value="CARBOHYDRATE DIACID REGULATOR"/>
    <property type="match status" value="1"/>
</dbReference>
<evidence type="ECO:0000259" key="2">
    <source>
        <dbReference type="Pfam" id="PF13556"/>
    </source>
</evidence>
<dbReference type="Pfam" id="PF13556">
    <property type="entry name" value="HTH_30"/>
    <property type="match status" value="1"/>
</dbReference>
<dbReference type="InterPro" id="IPR025751">
    <property type="entry name" value="RsbRD_N_dom"/>
</dbReference>
<feature type="domain" description="PucR C-terminal helix-turn-helix" evidence="2">
    <location>
        <begin position="391"/>
        <end position="447"/>
    </location>
</feature>
<dbReference type="RefSeq" id="WP_381825053.1">
    <property type="nucleotide sequence ID" value="NZ_JBHTCF010000001.1"/>
</dbReference>
<comment type="caution">
    <text evidence="4">The sequence shown here is derived from an EMBL/GenBank/DDBJ whole genome shotgun (WGS) entry which is preliminary data.</text>
</comment>
<evidence type="ECO:0000313" key="4">
    <source>
        <dbReference type="EMBL" id="MFC7302617.1"/>
    </source>
</evidence>
<feature type="compositionally biased region" description="Basic and acidic residues" evidence="1">
    <location>
        <begin position="67"/>
        <end position="89"/>
    </location>
</feature>
<dbReference type="PANTHER" id="PTHR33744:SF1">
    <property type="entry name" value="DNA-BINDING TRANSCRIPTIONAL ACTIVATOR ADER"/>
    <property type="match status" value="1"/>
</dbReference>
<accession>A0ABW2JAR1</accession>
<keyword evidence="5" id="KW-1185">Reference proteome</keyword>
<dbReference type="Proteomes" id="UP001596523">
    <property type="component" value="Unassembled WGS sequence"/>
</dbReference>
<proteinExistence type="predicted"/>
<organism evidence="4 5">
    <name type="scientific">Streptomyces monticola</name>
    <dbReference type="NCBI Taxonomy" id="2666263"/>
    <lineage>
        <taxon>Bacteria</taxon>
        <taxon>Bacillati</taxon>
        <taxon>Actinomycetota</taxon>
        <taxon>Actinomycetes</taxon>
        <taxon>Kitasatosporales</taxon>
        <taxon>Streptomycetaceae</taxon>
        <taxon>Streptomyces</taxon>
    </lineage>
</organism>
<reference evidence="5" key="1">
    <citation type="journal article" date="2019" name="Int. J. Syst. Evol. Microbiol.">
        <title>The Global Catalogue of Microorganisms (GCM) 10K type strain sequencing project: providing services to taxonomists for standard genome sequencing and annotation.</title>
        <authorList>
            <consortium name="The Broad Institute Genomics Platform"/>
            <consortium name="The Broad Institute Genome Sequencing Center for Infectious Disease"/>
            <person name="Wu L."/>
            <person name="Ma J."/>
        </authorList>
    </citation>
    <scope>NUCLEOTIDE SEQUENCE [LARGE SCALE GENOMIC DNA]</scope>
    <source>
        <strain evidence="5">SYNS20</strain>
    </source>
</reference>
<sequence length="470" mass="50560">MAPSPEARALAARVAPKADELARRMAREAFTALPGYAELPGDVKDVEITATARHGIRLFLRRASASRADRAEPRPDRIAPRPDRPEPRLDGTVLRLDGTVPRADRAVPRADRAVPRPDGTVPRADRIDPRADRTGLGLFRERAAQRAEEGMPLHLLLRTHSLGMYVLWQALRDAALPGEEAALAELVDLLLESHHRVVGAVAETYVDERAALDADARAQRSSLLRGLLDGVLPPGHVLLDELRLHGPTVVLALRLGTGAPPGSVAERRRRRRVQTALDHAFGTEVPMLLDGGLGRAVVPKPCEPPEDLAVRLGRACGGQVRVAWAAAGAPDEIPGAVRTAVEILRVTRACGLPPGLHRLDDVLLEFHLSRPSGSSRQVAALLDPLADRPELLQTLRTHLAERQDRRATAAVLGLHPNTVDNRLAKIVEQTGIDLLSPRGTALAIAALLLRDADEAEETDPEPGGGRPGTG</sequence>
<dbReference type="Gene3D" id="1.10.10.2840">
    <property type="entry name" value="PucR C-terminal helix-turn-helix domain"/>
    <property type="match status" value="1"/>
</dbReference>
<gene>
    <name evidence="4" type="ORF">ACFQVC_00115</name>
</gene>
<feature type="region of interest" description="Disordered" evidence="1">
    <location>
        <begin position="65"/>
        <end position="92"/>
    </location>
</feature>